<reference evidence="11" key="1">
    <citation type="journal article" date="2020" name="mSystems">
        <title>Genome- and Community-Level Interaction Insights into Carbon Utilization and Element Cycling Functions of Hydrothermarchaeota in Hydrothermal Sediment.</title>
        <authorList>
            <person name="Zhou Z."/>
            <person name="Liu Y."/>
            <person name="Xu W."/>
            <person name="Pan J."/>
            <person name="Luo Z.H."/>
            <person name="Li M."/>
        </authorList>
    </citation>
    <scope>NUCLEOTIDE SEQUENCE [LARGE SCALE GENOMIC DNA]</scope>
    <source>
        <strain evidence="11">SpSt-897</strain>
    </source>
</reference>
<evidence type="ECO:0000256" key="5">
    <source>
        <dbReference type="ARBA" id="ARBA00022692"/>
    </source>
</evidence>
<evidence type="ECO:0000256" key="10">
    <source>
        <dbReference type="HAMAP-Rule" id="MF_00330"/>
    </source>
</evidence>
<sequence length="105" mass="11507">MKRYQNILLLAAVALLIILPLVIVEKPEPQPGQKEVEIFTGADGQAKNLVSKLQPDYKPWFEPLLQPPSDEVASLLFALQAALGAGFIGYWLGSSVTKAKFKKIS</sequence>
<dbReference type="PANTHER" id="PTHR38662:SF1">
    <property type="entry name" value="COBALT TRANSPORT PROTEIN CBIN"/>
    <property type="match status" value="1"/>
</dbReference>
<dbReference type="GO" id="GO:0005886">
    <property type="term" value="C:plasma membrane"/>
    <property type="evidence" value="ECO:0007669"/>
    <property type="project" value="UniProtKB-SubCell"/>
</dbReference>
<evidence type="ECO:0000256" key="6">
    <source>
        <dbReference type="ARBA" id="ARBA00022989"/>
    </source>
</evidence>
<comment type="caution">
    <text evidence="10">Lacks conserved residue(s) required for the propagation of feature annotation.</text>
</comment>
<evidence type="ECO:0000256" key="8">
    <source>
        <dbReference type="ARBA" id="ARBA00023136"/>
    </source>
</evidence>
<keyword evidence="9 10" id="KW-0170">Cobalt</keyword>
<dbReference type="HAMAP" id="MF_00330">
    <property type="entry name" value="CbiN"/>
    <property type="match status" value="1"/>
</dbReference>
<keyword evidence="5 10" id="KW-0812">Transmembrane</keyword>
<accession>A0A7C3Z0P9</accession>
<organism evidence="11">
    <name type="scientific">Desulfobacca acetoxidans</name>
    <dbReference type="NCBI Taxonomy" id="60893"/>
    <lineage>
        <taxon>Bacteria</taxon>
        <taxon>Pseudomonadati</taxon>
        <taxon>Thermodesulfobacteriota</taxon>
        <taxon>Desulfobaccia</taxon>
        <taxon>Desulfobaccales</taxon>
        <taxon>Desulfobaccaceae</taxon>
        <taxon>Desulfobacca</taxon>
    </lineage>
</organism>
<comment type="similarity">
    <text evidence="10">Belongs to the CbiN family.</text>
</comment>
<evidence type="ECO:0000313" key="11">
    <source>
        <dbReference type="EMBL" id="HGF35624.1"/>
    </source>
</evidence>
<keyword evidence="8 10" id="KW-0472">Membrane</keyword>
<comment type="pathway">
    <text evidence="10">Cofactor biosynthesis; adenosylcobalamin biosynthesis.</text>
</comment>
<evidence type="ECO:0000256" key="7">
    <source>
        <dbReference type="ARBA" id="ARBA00023065"/>
    </source>
</evidence>
<dbReference type="InterPro" id="IPR003705">
    <property type="entry name" value="CbiN"/>
</dbReference>
<name>A0A7C3Z0P9_9BACT</name>
<evidence type="ECO:0000256" key="1">
    <source>
        <dbReference type="ARBA" id="ARBA00022426"/>
    </source>
</evidence>
<keyword evidence="3 10" id="KW-1003">Cell membrane</keyword>
<dbReference type="AlphaFoldDB" id="A0A7C3Z0P9"/>
<comment type="function">
    <text evidence="10">Part of the energy-coupling factor (ECF) transporter complex CbiMNOQ involved in cobalt import.</text>
</comment>
<gene>
    <name evidence="10" type="primary">cbiN</name>
    <name evidence="11" type="ORF">ENW96_14795</name>
</gene>
<keyword evidence="7 10" id="KW-0406">Ion transport</keyword>
<keyword evidence="2 10" id="KW-0813">Transport</keyword>
<dbReference type="EMBL" id="DTMF01000357">
    <property type="protein sequence ID" value="HGF35624.1"/>
    <property type="molecule type" value="Genomic_DNA"/>
</dbReference>
<dbReference type="GO" id="GO:0015087">
    <property type="term" value="F:cobalt ion transmembrane transporter activity"/>
    <property type="evidence" value="ECO:0007669"/>
    <property type="project" value="UniProtKB-UniRule"/>
</dbReference>
<protein>
    <recommendedName>
        <fullName evidence="10">Cobalt transport protein CbiN</fullName>
    </recommendedName>
    <alternativeName>
        <fullName evidence="10">Energy-coupling factor transporter probable substrate-capture protein CbiN</fullName>
        <shortName evidence="10">ECF transporter S component CbiN</shortName>
    </alternativeName>
</protein>
<dbReference type="Pfam" id="PF02553">
    <property type="entry name" value="CbiN"/>
    <property type="match status" value="1"/>
</dbReference>
<keyword evidence="6 10" id="KW-1133">Transmembrane helix</keyword>
<evidence type="ECO:0000256" key="2">
    <source>
        <dbReference type="ARBA" id="ARBA00022448"/>
    </source>
</evidence>
<dbReference type="NCBIfam" id="NF002780">
    <property type="entry name" value="PRK02898.1"/>
    <property type="match status" value="1"/>
</dbReference>
<comment type="subcellular location">
    <subcellularLocation>
        <location evidence="10">Cell membrane</location>
        <topology evidence="10">Multi-pass membrane protein</topology>
    </subcellularLocation>
</comment>
<feature type="transmembrane region" description="Helical" evidence="10">
    <location>
        <begin position="72"/>
        <end position="93"/>
    </location>
</feature>
<evidence type="ECO:0000256" key="3">
    <source>
        <dbReference type="ARBA" id="ARBA00022475"/>
    </source>
</evidence>
<dbReference type="GO" id="GO:0009236">
    <property type="term" value="P:cobalamin biosynthetic process"/>
    <property type="evidence" value="ECO:0007669"/>
    <property type="project" value="UniProtKB-UniRule"/>
</dbReference>
<comment type="subunit">
    <text evidence="10">Forms an energy-coupling factor (ECF) transporter complex composed of an ATP-binding protein (A component, CbiO), a transmembrane protein (T component, CbiQ) and 2 possible substrate-capture proteins (S components, CbiM and CbiN) of unknown stoichimetry.</text>
</comment>
<proteinExistence type="inferred from homology"/>
<comment type="caution">
    <text evidence="11">The sequence shown here is derived from an EMBL/GenBank/DDBJ whole genome shotgun (WGS) entry which is preliminary data.</text>
</comment>
<dbReference type="PANTHER" id="PTHR38662">
    <property type="entry name" value="COBALT TRANSPORT PROTEIN CBIN"/>
    <property type="match status" value="1"/>
</dbReference>
<evidence type="ECO:0000256" key="4">
    <source>
        <dbReference type="ARBA" id="ARBA00022573"/>
    </source>
</evidence>
<evidence type="ECO:0000256" key="9">
    <source>
        <dbReference type="ARBA" id="ARBA00023285"/>
    </source>
</evidence>
<dbReference type="UniPathway" id="UPA00148"/>
<keyword evidence="4 10" id="KW-0169">Cobalamin biosynthesis</keyword>
<keyword evidence="1 10" id="KW-0171">Cobalt transport</keyword>